<protein>
    <submittedName>
        <fullName evidence="1">Uncharacterized protein</fullName>
    </submittedName>
</protein>
<sequence length="79" mass="9398">MSAAAETAWKDQVEKLIRWQNKVNKGDHMWRVKIWDEGYNTLAKTNYHITTFGLALVLVQERRIYYETFNVSLRRVTPP</sequence>
<gene>
    <name evidence="1" type="ORF">R1sor_010159</name>
</gene>
<reference evidence="1 2" key="1">
    <citation type="submission" date="2024-09" db="EMBL/GenBank/DDBJ databases">
        <title>Chromosome-scale assembly of Riccia sorocarpa.</title>
        <authorList>
            <person name="Paukszto L."/>
        </authorList>
    </citation>
    <scope>NUCLEOTIDE SEQUENCE [LARGE SCALE GENOMIC DNA]</scope>
    <source>
        <strain evidence="1">LP-2024</strain>
        <tissue evidence="1">Aerial parts of the thallus</tissue>
    </source>
</reference>
<comment type="caution">
    <text evidence="1">The sequence shown here is derived from an EMBL/GenBank/DDBJ whole genome shotgun (WGS) entry which is preliminary data.</text>
</comment>
<evidence type="ECO:0000313" key="2">
    <source>
        <dbReference type="Proteomes" id="UP001633002"/>
    </source>
</evidence>
<accession>A0ABD3HXG4</accession>
<evidence type="ECO:0000313" key="1">
    <source>
        <dbReference type="EMBL" id="KAL3696083.1"/>
    </source>
</evidence>
<proteinExistence type="predicted"/>
<organism evidence="1 2">
    <name type="scientific">Riccia sorocarpa</name>
    <dbReference type="NCBI Taxonomy" id="122646"/>
    <lineage>
        <taxon>Eukaryota</taxon>
        <taxon>Viridiplantae</taxon>
        <taxon>Streptophyta</taxon>
        <taxon>Embryophyta</taxon>
        <taxon>Marchantiophyta</taxon>
        <taxon>Marchantiopsida</taxon>
        <taxon>Marchantiidae</taxon>
        <taxon>Marchantiales</taxon>
        <taxon>Ricciaceae</taxon>
        <taxon>Riccia</taxon>
    </lineage>
</organism>
<dbReference type="EMBL" id="JBJQOH010000002">
    <property type="protein sequence ID" value="KAL3696083.1"/>
    <property type="molecule type" value="Genomic_DNA"/>
</dbReference>
<dbReference type="AlphaFoldDB" id="A0ABD3HXG4"/>
<name>A0ABD3HXG4_9MARC</name>
<dbReference type="Proteomes" id="UP001633002">
    <property type="component" value="Unassembled WGS sequence"/>
</dbReference>
<keyword evidence="2" id="KW-1185">Reference proteome</keyword>